<accession>A0ACC3SF82</accession>
<name>A0ACC3SF82_9PEZI</name>
<evidence type="ECO:0000313" key="2">
    <source>
        <dbReference type="Proteomes" id="UP001320706"/>
    </source>
</evidence>
<gene>
    <name evidence="1" type="primary">ELP1</name>
    <name evidence="1" type="ORF">M8818_003463</name>
</gene>
<protein>
    <submittedName>
        <fullName evidence="1">Elongator complex protein 1</fullName>
    </submittedName>
</protein>
<keyword evidence="2" id="KW-1185">Reference proteome</keyword>
<reference evidence="1" key="1">
    <citation type="submission" date="2024-02" db="EMBL/GenBank/DDBJ databases">
        <title>Metagenome Assembled Genome of Zalaria obscura JY119.</title>
        <authorList>
            <person name="Vighnesh L."/>
            <person name="Jagadeeshwari U."/>
            <person name="Venkata Ramana C."/>
            <person name="Sasikala C."/>
        </authorList>
    </citation>
    <scope>NUCLEOTIDE SEQUENCE</scope>
    <source>
        <strain evidence="1">JY119</strain>
    </source>
</reference>
<proteinExistence type="predicted"/>
<comment type="caution">
    <text evidence="1">The sequence shown here is derived from an EMBL/GenBank/DDBJ whole genome shotgun (WGS) entry which is preliminary data.</text>
</comment>
<evidence type="ECO:0000313" key="1">
    <source>
        <dbReference type="EMBL" id="KAK8210295.1"/>
    </source>
</evidence>
<organism evidence="1 2">
    <name type="scientific">Zalaria obscura</name>
    <dbReference type="NCBI Taxonomy" id="2024903"/>
    <lineage>
        <taxon>Eukaryota</taxon>
        <taxon>Fungi</taxon>
        <taxon>Dikarya</taxon>
        <taxon>Ascomycota</taxon>
        <taxon>Pezizomycotina</taxon>
        <taxon>Dothideomycetes</taxon>
        <taxon>Dothideomycetidae</taxon>
        <taxon>Dothideales</taxon>
        <taxon>Zalariaceae</taxon>
        <taxon>Zalaria</taxon>
    </lineage>
</organism>
<sequence length="1447" mass="160571">MEGSDLDGELPDLHVWSTVARNRGSHADSGPSFRDYPGSLEVAHFDTTSRTITPPTITSSRTTMRMPTAANMIARRNFSSTRARLSSPYHYPEGPRSNIPFNPLTKFFFVRYWLFMATGFFAPFGIADFDSEGLPITATAWDAASDSLICAFGPSPSSAVLGVKRIASDAVSQDDAKLIASWDAPCPLPELETDKVLCLHYFADTATICLILAGGDLVIVREEPLPGEDLIEIVGSVDAGITAAAWSPDEELLCLTTGAGTVIFMTRDFESIANTTLSPEDVKISAHVDVGWGKRETQFQGKRAKAMRDPTMPEHVDEGALSPNDQGEITITWRGDGQWVAINTIDTIEERKRRMIRVYSREGVLDSVSEPVDGLEGALSWRPAGNLMAGIQRFSDKVDVLFFERNGLRHGEFTLRLTAEDMASWASKISVRWNSDSTVLAVSFQDRVQLWTMGNYHYYLKQEIICAAGPGESSPVKVSWHPEKATRLAVLPDTTAAGSSLRSLEYAFAVSGGSALPPYDYGMTAVVDGKQLKLTPLRLANVPPPMALMEVELSANAVDACINRSSNCIAVLHKDAISICRSGSEKPNTEFEVVRRVQLPQDPERPVEPRQISFQGDDNIAVLYSSSNTAADGIWWLSTIEEAATPQFQEMSSSLHSIFARSDHERTCYQDYTGAVFELDVAESQDVEGKFLSLAKLPVTCNKVEVWHDENQSITFGLSSNGTLYGKSKANDTATVSDRLQIRNCTSFLVTPAHLIYTTSQHLLKFVHLHEGELEVPADEPEKDERCRAIERGARLVAVMPTSYSLTMQMPRGNLETIYPRALVLAGVRKSISSKDYKAAFFACRNHRVDMNILHDYAPEQFMSNVLLFVKQLKKVEHIDLFLSQLREEDVAETMYKETLNAPKLGLHGENDNNVNGAGQSLDKPAASSKINRICDAFLDVLQSRKSTNLQNIVTTHVCKSPPDLESGLSLIAKLREEQPEYVEKAVEHICFLADVNRLYDHALGIYDLDVALLIAQQSQKDPREYLPYVQSLQAMEPLRRQFTIDNDLKRYSKALAHLFTLGDFEELKAYMSKHELYSQAMNLYRYQAPRLNELMASYAEYLSSRNKFKEAGIAYEYLSDYTAACEAYRGANMWRESLSSATMIPMPDDELNSLAEALAEGLLESKDHYDAATIQLDYLHDVETAVRTFCKGYYFAEAMRVVGLHRKRELLETAVDPGLVEGSANMTEMLAEMKGQIAAQVPRLRELRLKKAEDPLSFFGGDPTTADGPDIPDNISLAPTDATTSAGTFMTRYTNRSSGTLASNATRKTSKNRRREERKRARGKKGSVYEEEYLVNSIGRLIERANSVKEEVERLVEGLMRRGMRERAAAVQAAMGEVVDACRVCVPEVFQVEERKEVQEGEEGVEAEAGARPGGGQGVFWDALEAGARKREPPVVKGMERLGLLG</sequence>
<dbReference type="Proteomes" id="UP001320706">
    <property type="component" value="Unassembled WGS sequence"/>
</dbReference>
<dbReference type="EMBL" id="JAMKPW020000015">
    <property type="protein sequence ID" value="KAK8210295.1"/>
    <property type="molecule type" value="Genomic_DNA"/>
</dbReference>